<accession>A0A429ZWU4</accession>
<dbReference type="Gene3D" id="1.10.150.130">
    <property type="match status" value="1"/>
</dbReference>
<dbReference type="OrthoDB" id="9803188at2"/>
<evidence type="ECO:0000313" key="8">
    <source>
        <dbReference type="Proteomes" id="UP000287857"/>
    </source>
</evidence>
<dbReference type="Pfam" id="PF00589">
    <property type="entry name" value="Phage_integrase"/>
    <property type="match status" value="1"/>
</dbReference>
<dbReference type="PROSITE" id="PS51900">
    <property type="entry name" value="CB"/>
    <property type="match status" value="1"/>
</dbReference>
<dbReference type="InterPro" id="IPR050090">
    <property type="entry name" value="Tyrosine_recombinase_XerCD"/>
</dbReference>
<dbReference type="InterPro" id="IPR010998">
    <property type="entry name" value="Integrase_recombinase_N"/>
</dbReference>
<dbReference type="PANTHER" id="PTHR30349">
    <property type="entry name" value="PHAGE INTEGRASE-RELATED"/>
    <property type="match status" value="1"/>
</dbReference>
<dbReference type="GO" id="GO:0006310">
    <property type="term" value="P:DNA recombination"/>
    <property type="evidence" value="ECO:0007669"/>
    <property type="project" value="UniProtKB-KW"/>
</dbReference>
<keyword evidence="3" id="KW-0233">DNA recombination</keyword>
<dbReference type="CDD" id="cd01189">
    <property type="entry name" value="INT_ICEBs1_C_like"/>
    <property type="match status" value="1"/>
</dbReference>
<dbReference type="GO" id="GO:0015074">
    <property type="term" value="P:DNA integration"/>
    <property type="evidence" value="ECO:0007669"/>
    <property type="project" value="InterPro"/>
</dbReference>
<dbReference type="InterPro" id="IPR011010">
    <property type="entry name" value="DNA_brk_join_enz"/>
</dbReference>
<evidence type="ECO:0000256" key="4">
    <source>
        <dbReference type="PROSITE-ProRule" id="PRU01248"/>
    </source>
</evidence>
<reference evidence="7 8" key="1">
    <citation type="submission" date="2017-05" db="EMBL/GenBank/DDBJ databases">
        <title>Vagococcus spp. assemblies.</title>
        <authorList>
            <person name="Gulvik C.A."/>
        </authorList>
    </citation>
    <scope>NUCLEOTIDE SEQUENCE [LARGE SCALE GENOMIC DNA]</scope>
    <source>
        <strain evidence="7 8">SS1995</strain>
    </source>
</reference>
<gene>
    <name evidence="7" type="ORF">CBF37_08250</name>
</gene>
<dbReference type="SUPFAM" id="SSF56349">
    <property type="entry name" value="DNA breaking-rejoining enzymes"/>
    <property type="match status" value="1"/>
</dbReference>
<keyword evidence="2 4" id="KW-0238">DNA-binding</keyword>
<organism evidence="7 8">
    <name type="scientific">Vagococcus vulneris</name>
    <dbReference type="NCBI Taxonomy" id="1977869"/>
    <lineage>
        <taxon>Bacteria</taxon>
        <taxon>Bacillati</taxon>
        <taxon>Bacillota</taxon>
        <taxon>Bacilli</taxon>
        <taxon>Lactobacillales</taxon>
        <taxon>Enterococcaceae</taxon>
        <taxon>Vagococcus</taxon>
    </lineage>
</organism>
<evidence type="ECO:0000259" key="6">
    <source>
        <dbReference type="PROSITE" id="PS51900"/>
    </source>
</evidence>
<protein>
    <submittedName>
        <fullName evidence="7">Site-specific integrase</fullName>
    </submittedName>
</protein>
<keyword evidence="8" id="KW-1185">Reference proteome</keyword>
<dbReference type="PROSITE" id="PS51898">
    <property type="entry name" value="TYR_RECOMBINASE"/>
    <property type="match status" value="1"/>
</dbReference>
<dbReference type="Pfam" id="PF13102">
    <property type="entry name" value="Phage_int_SAM_5"/>
    <property type="match status" value="1"/>
</dbReference>
<dbReference type="GO" id="GO:0003677">
    <property type="term" value="F:DNA binding"/>
    <property type="evidence" value="ECO:0007669"/>
    <property type="project" value="UniProtKB-UniRule"/>
</dbReference>
<evidence type="ECO:0000313" key="7">
    <source>
        <dbReference type="EMBL" id="RST98292.1"/>
    </source>
</evidence>
<dbReference type="RefSeq" id="WP_125984270.1">
    <property type="nucleotide sequence ID" value="NZ_NGJS01000011.1"/>
</dbReference>
<evidence type="ECO:0000259" key="5">
    <source>
        <dbReference type="PROSITE" id="PS51898"/>
    </source>
</evidence>
<dbReference type="AlphaFoldDB" id="A0A429ZWU4"/>
<name>A0A429ZWU4_9ENTE</name>
<feature type="domain" description="Core-binding (CB)" evidence="6">
    <location>
        <begin position="65"/>
        <end position="148"/>
    </location>
</feature>
<dbReference type="Gene3D" id="1.10.443.10">
    <property type="entry name" value="Intergrase catalytic core"/>
    <property type="match status" value="1"/>
</dbReference>
<sequence>MWMEKLPNGKYKYIERYKDPYTDKPKKISVTYNSKSRQARKEAEIELNKKITTILNNSTSINTEITFGEVLEEWLIRYEQQVKNSTYYATTQSMITLKEVISPNYKFAKIDHLLLNKTFDTLLYERNLSNAYVKIIKSRISQMYKYAIKNGYVQESPMRKVEISYKRRKFETIDTFFLEDDEYEELIEITESKNIRYALLFKWLYLNGMRAGEALALTNNDIVYEKESDSYYASVNGTLEYHGKKIHEQTKSDSTKSIAGMRNVDLSAKSLSILKEMNELNIDLDNEFIFCTIKGTPIQISAINSFLRSYVEPRMMTNKKLSSHIFRHTHVSKLAELGVPLYTIQDRVGHESSDITEKIYLHVTKDVRDKLKSDIEKL</sequence>
<dbReference type="Proteomes" id="UP000287857">
    <property type="component" value="Unassembled WGS sequence"/>
</dbReference>
<dbReference type="InterPro" id="IPR013762">
    <property type="entry name" value="Integrase-like_cat_sf"/>
</dbReference>
<dbReference type="InterPro" id="IPR025269">
    <property type="entry name" value="SAM-like_dom"/>
</dbReference>
<dbReference type="InterPro" id="IPR002104">
    <property type="entry name" value="Integrase_catalytic"/>
</dbReference>
<evidence type="ECO:0000256" key="2">
    <source>
        <dbReference type="ARBA" id="ARBA00023125"/>
    </source>
</evidence>
<proteinExistence type="inferred from homology"/>
<comment type="caution">
    <text evidence="7">The sequence shown here is derived from an EMBL/GenBank/DDBJ whole genome shotgun (WGS) entry which is preliminary data.</text>
</comment>
<dbReference type="InterPro" id="IPR044068">
    <property type="entry name" value="CB"/>
</dbReference>
<feature type="domain" description="Tyr recombinase" evidence="5">
    <location>
        <begin position="173"/>
        <end position="373"/>
    </location>
</feature>
<dbReference type="PANTHER" id="PTHR30349:SF64">
    <property type="entry name" value="PROPHAGE INTEGRASE INTD-RELATED"/>
    <property type="match status" value="1"/>
</dbReference>
<evidence type="ECO:0000256" key="3">
    <source>
        <dbReference type="ARBA" id="ARBA00023172"/>
    </source>
</evidence>
<evidence type="ECO:0000256" key="1">
    <source>
        <dbReference type="ARBA" id="ARBA00008857"/>
    </source>
</evidence>
<dbReference type="EMBL" id="NGJS01000011">
    <property type="protein sequence ID" value="RST98292.1"/>
    <property type="molecule type" value="Genomic_DNA"/>
</dbReference>
<comment type="similarity">
    <text evidence="1">Belongs to the 'phage' integrase family.</text>
</comment>